<feature type="domain" description="FAD-binding PCMH-type" evidence="6">
    <location>
        <begin position="67"/>
        <end position="240"/>
    </location>
</feature>
<comment type="caution">
    <text evidence="7">The sequence shown here is derived from an EMBL/GenBank/DDBJ whole genome shotgun (WGS) entry which is preliminary data.</text>
</comment>
<comment type="similarity">
    <text evidence="1">Belongs to the oxygen-dependent FAD-linked oxidoreductase family.</text>
</comment>
<gene>
    <name evidence="7" type="ORF">J3R30DRAFT_3459408</name>
</gene>
<feature type="signal peptide" evidence="5">
    <location>
        <begin position="1"/>
        <end position="17"/>
    </location>
</feature>
<dbReference type="Proteomes" id="UP001150266">
    <property type="component" value="Unassembled WGS sequence"/>
</dbReference>
<keyword evidence="3" id="KW-0274">FAD</keyword>
<proteinExistence type="inferred from homology"/>
<name>A0A9W9AI22_9AGAR</name>
<protein>
    <recommendedName>
        <fullName evidence="6">FAD-binding PCMH-type domain-containing protein</fullName>
    </recommendedName>
</protein>
<evidence type="ECO:0000313" key="7">
    <source>
        <dbReference type="EMBL" id="KAJ4482430.1"/>
    </source>
</evidence>
<evidence type="ECO:0000256" key="4">
    <source>
        <dbReference type="ARBA" id="ARBA00023002"/>
    </source>
</evidence>
<evidence type="ECO:0000259" key="6">
    <source>
        <dbReference type="PROSITE" id="PS51387"/>
    </source>
</evidence>
<dbReference type="InterPro" id="IPR016166">
    <property type="entry name" value="FAD-bd_PCMH"/>
</dbReference>
<evidence type="ECO:0000256" key="1">
    <source>
        <dbReference type="ARBA" id="ARBA00005466"/>
    </source>
</evidence>
<keyword evidence="2" id="KW-0285">Flavoprotein</keyword>
<dbReference type="OrthoDB" id="2151789at2759"/>
<sequence length="531" mass="58729">MLLSFLAVGLFSNFAFAGQAGFATHENSYEARTCCNALSSLLPGQVFWPSSDPYLVQQSSYYSGEQAAMAPTCRVSPNSTSDVSRILKFSSMHKCHFAVRAGGHMAWSGASNIGSEGFTIDLQRVKDVPTLSQDRSIISFGAGSRWRDVYAVLQPENLTTVGGRVGDVGVGGFLLGGGIGFLSAEHGFGSDNIVNYEVVLVNGTVISASQNQHSDLYWALKLGSTNFGIVTRFDMLTFPQGPVWGGSQFFAIKDAPILLERLVTFTEKLAEDPKGFFGLSLAWNPEAKDYIIWTLQTYLKPKPYPALWSEFESLTPLIDTMGIKTLVDITEEFQDADPGKHGRSRWLSMTYKANAQFHLDIYAEGIELFEPYHDHAGVHWAVSVQPIPARMASAAAENGGNPTCLKESDGDLWVMLITTDWLDPSDDDIMNSNAEALLRWAEHEAKQRGLFNPFIYMNYASGSESVMVRSINDEALQKVIRVKEMYDPQGFLDDLWHGGFKLQRIGYTADDALMAPFRYHTMVVTDLPYAE</sequence>
<reference evidence="7" key="1">
    <citation type="submission" date="2022-08" db="EMBL/GenBank/DDBJ databases">
        <title>A Global Phylogenomic Analysis of the Shiitake Genus Lentinula.</title>
        <authorList>
            <consortium name="DOE Joint Genome Institute"/>
            <person name="Sierra-Patev S."/>
            <person name="Min B."/>
            <person name="Naranjo-Ortiz M."/>
            <person name="Looney B."/>
            <person name="Konkel Z."/>
            <person name="Slot J.C."/>
            <person name="Sakamoto Y."/>
            <person name="Steenwyk J.L."/>
            <person name="Rokas A."/>
            <person name="Carro J."/>
            <person name="Camarero S."/>
            <person name="Ferreira P."/>
            <person name="Molpeceres G."/>
            <person name="Ruiz-Duenas F.J."/>
            <person name="Serrano A."/>
            <person name="Henrissat B."/>
            <person name="Drula E."/>
            <person name="Hughes K.W."/>
            <person name="Mata J.L."/>
            <person name="Ishikawa N.K."/>
            <person name="Vargas-Isla R."/>
            <person name="Ushijima S."/>
            <person name="Smith C.A."/>
            <person name="Ahrendt S."/>
            <person name="Andreopoulos W."/>
            <person name="He G."/>
            <person name="Labutti K."/>
            <person name="Lipzen A."/>
            <person name="Ng V."/>
            <person name="Riley R."/>
            <person name="Sandor L."/>
            <person name="Barry K."/>
            <person name="Martinez A.T."/>
            <person name="Xiao Y."/>
            <person name="Gibbons J.G."/>
            <person name="Terashima K."/>
            <person name="Grigoriev I.V."/>
            <person name="Hibbett D.S."/>
        </authorList>
    </citation>
    <scope>NUCLEOTIDE SEQUENCE</scope>
    <source>
        <strain evidence="7">JLM2183</strain>
    </source>
</reference>
<evidence type="ECO:0000256" key="2">
    <source>
        <dbReference type="ARBA" id="ARBA00022630"/>
    </source>
</evidence>
<dbReference type="PROSITE" id="PS51387">
    <property type="entry name" value="FAD_PCMH"/>
    <property type="match status" value="1"/>
</dbReference>
<dbReference type="GO" id="GO:0071949">
    <property type="term" value="F:FAD binding"/>
    <property type="evidence" value="ECO:0007669"/>
    <property type="project" value="InterPro"/>
</dbReference>
<evidence type="ECO:0000256" key="5">
    <source>
        <dbReference type="SAM" id="SignalP"/>
    </source>
</evidence>
<dbReference type="PANTHER" id="PTHR42973">
    <property type="entry name" value="BINDING OXIDOREDUCTASE, PUTATIVE (AFU_ORTHOLOGUE AFUA_1G17690)-RELATED"/>
    <property type="match status" value="1"/>
</dbReference>
<dbReference type="InterPro" id="IPR016169">
    <property type="entry name" value="FAD-bd_PCMH_sub2"/>
</dbReference>
<dbReference type="Gene3D" id="3.30.465.10">
    <property type="match status" value="1"/>
</dbReference>
<dbReference type="SUPFAM" id="SSF56176">
    <property type="entry name" value="FAD-binding/transporter-associated domain-like"/>
    <property type="match status" value="1"/>
</dbReference>
<feature type="chain" id="PRO_5040766043" description="FAD-binding PCMH-type domain-containing protein" evidence="5">
    <location>
        <begin position="18"/>
        <end position="531"/>
    </location>
</feature>
<accession>A0A9W9AI22</accession>
<organism evidence="7 8">
    <name type="scientific">Lentinula aciculospora</name>
    <dbReference type="NCBI Taxonomy" id="153920"/>
    <lineage>
        <taxon>Eukaryota</taxon>
        <taxon>Fungi</taxon>
        <taxon>Dikarya</taxon>
        <taxon>Basidiomycota</taxon>
        <taxon>Agaricomycotina</taxon>
        <taxon>Agaricomycetes</taxon>
        <taxon>Agaricomycetidae</taxon>
        <taxon>Agaricales</taxon>
        <taxon>Marasmiineae</taxon>
        <taxon>Omphalotaceae</taxon>
        <taxon>Lentinula</taxon>
    </lineage>
</organism>
<evidence type="ECO:0000256" key="3">
    <source>
        <dbReference type="ARBA" id="ARBA00022827"/>
    </source>
</evidence>
<dbReference type="InterPro" id="IPR050416">
    <property type="entry name" value="FAD-linked_Oxidoreductase"/>
</dbReference>
<dbReference type="Pfam" id="PF01565">
    <property type="entry name" value="FAD_binding_4"/>
    <property type="match status" value="1"/>
</dbReference>
<dbReference type="InterPro" id="IPR006094">
    <property type="entry name" value="Oxid_FAD_bind_N"/>
</dbReference>
<keyword evidence="4" id="KW-0560">Oxidoreductase</keyword>
<keyword evidence="8" id="KW-1185">Reference proteome</keyword>
<dbReference type="AlphaFoldDB" id="A0A9W9AI22"/>
<dbReference type="EMBL" id="JAOTPV010000005">
    <property type="protein sequence ID" value="KAJ4482430.1"/>
    <property type="molecule type" value="Genomic_DNA"/>
</dbReference>
<dbReference type="PANTHER" id="PTHR42973:SF13">
    <property type="entry name" value="FAD-BINDING PCMH-TYPE DOMAIN-CONTAINING PROTEIN"/>
    <property type="match status" value="1"/>
</dbReference>
<keyword evidence="5" id="KW-0732">Signal</keyword>
<dbReference type="GO" id="GO:0016491">
    <property type="term" value="F:oxidoreductase activity"/>
    <property type="evidence" value="ECO:0007669"/>
    <property type="project" value="UniProtKB-KW"/>
</dbReference>
<dbReference type="InterPro" id="IPR036318">
    <property type="entry name" value="FAD-bd_PCMH-like_sf"/>
</dbReference>
<evidence type="ECO:0000313" key="8">
    <source>
        <dbReference type="Proteomes" id="UP001150266"/>
    </source>
</evidence>